<dbReference type="InterPro" id="IPR001594">
    <property type="entry name" value="Palmitoyltrfase_DHHC"/>
</dbReference>
<feature type="transmembrane region" description="Helical" evidence="7">
    <location>
        <begin position="193"/>
        <end position="215"/>
    </location>
</feature>
<dbReference type="EMBL" id="UYWX01020295">
    <property type="protein sequence ID" value="VDM30378.1"/>
    <property type="molecule type" value="Genomic_DNA"/>
</dbReference>
<evidence type="ECO:0000256" key="7">
    <source>
        <dbReference type="RuleBase" id="RU079119"/>
    </source>
</evidence>
<protein>
    <recommendedName>
        <fullName evidence="7">Palmitoyltransferase</fullName>
        <ecNumber evidence="7">2.3.1.225</ecNumber>
    </recommendedName>
</protein>
<evidence type="ECO:0000259" key="8">
    <source>
        <dbReference type="Pfam" id="PF01529"/>
    </source>
</evidence>
<keyword evidence="2 7" id="KW-0808">Transferase</keyword>
<dbReference type="GO" id="GO:0019706">
    <property type="term" value="F:protein-cysteine S-palmitoyltransferase activity"/>
    <property type="evidence" value="ECO:0007669"/>
    <property type="project" value="UniProtKB-EC"/>
</dbReference>
<dbReference type="AlphaFoldDB" id="A0A0R3WZJ7"/>
<comment type="subcellular location">
    <subcellularLocation>
        <location evidence="1">Membrane</location>
        <topology evidence="1">Multi-pass membrane protein</topology>
    </subcellularLocation>
</comment>
<dbReference type="Proteomes" id="UP000274429">
    <property type="component" value="Unassembled WGS sequence"/>
</dbReference>
<comment type="domain">
    <text evidence="7">The DHHC domain is required for palmitoyltransferase activity.</text>
</comment>
<evidence type="ECO:0000313" key="11">
    <source>
        <dbReference type="WBParaSite" id="TTAC_0000622201-mRNA-1"/>
    </source>
</evidence>
<feature type="transmembrane region" description="Helical" evidence="7">
    <location>
        <begin position="64"/>
        <end position="84"/>
    </location>
</feature>
<name>A0A0R3WZJ7_HYDTA</name>
<evidence type="ECO:0000256" key="3">
    <source>
        <dbReference type="ARBA" id="ARBA00022692"/>
    </source>
</evidence>
<proteinExistence type="inferred from homology"/>
<evidence type="ECO:0000313" key="9">
    <source>
        <dbReference type="EMBL" id="VDM30378.1"/>
    </source>
</evidence>
<dbReference type="WBParaSite" id="TTAC_0000622201-mRNA-1">
    <property type="protein sequence ID" value="TTAC_0000622201-mRNA-1"/>
    <property type="gene ID" value="TTAC_0000622201"/>
</dbReference>
<reference evidence="11" key="1">
    <citation type="submission" date="2017-02" db="UniProtKB">
        <authorList>
            <consortium name="WormBaseParasite"/>
        </authorList>
    </citation>
    <scope>IDENTIFICATION</scope>
</reference>
<accession>A0A0R3WZJ7</accession>
<evidence type="ECO:0000313" key="10">
    <source>
        <dbReference type="Proteomes" id="UP000274429"/>
    </source>
</evidence>
<dbReference type="PROSITE" id="PS50216">
    <property type="entry name" value="DHHC"/>
    <property type="match status" value="1"/>
</dbReference>
<feature type="transmembrane region" description="Helical" evidence="7">
    <location>
        <begin position="265"/>
        <end position="285"/>
    </location>
</feature>
<keyword evidence="6 7" id="KW-0012">Acyltransferase</keyword>
<keyword evidence="5 7" id="KW-0472">Membrane</keyword>
<evidence type="ECO:0000256" key="2">
    <source>
        <dbReference type="ARBA" id="ARBA00022679"/>
    </source>
</evidence>
<comment type="similarity">
    <text evidence="7">Belongs to the DHHC palmitoyltransferase family.</text>
</comment>
<keyword evidence="4 7" id="KW-1133">Transmembrane helix</keyword>
<dbReference type="STRING" id="6205.A0A0R3WZJ7"/>
<keyword evidence="10" id="KW-1185">Reference proteome</keyword>
<dbReference type="EC" id="2.3.1.225" evidence="7"/>
<sequence>MVEADPLLLNDSVCKTFSSKCRRLFHLGPIFGLGLVIFLTLASLSVIISNFLPSRRIFGSFNAIFCVLLSTYILQSYTLAAWLGPGFVKLGWQPNNPKDKAFLQFCSACGGFKPPRSHHCHTCGRCVLKMDHHCPWINSCVGHLNHGHFIHFVLSAPIGCLYCCILCSYRVYFSYALYRFGYDYRILFNFYEVAVLLIAFGLAFGVILAVGGLGYCQIKGILRNRTVIEEWIMTKVCLFCFVFCEMDNESNPKPMVYPYDLGWKLNLLQVLLSLLFIHFFGKAFTLTLKSFMGYRWGLMFLFVYFWQIEQLKQKNLKNKSAIPFRIERAYSGSNLPTSFGCRTYCCPPCSGENRMAVAVGDTVLVTRGHK</sequence>
<feature type="domain" description="Palmitoyltransferase DHHC" evidence="8">
    <location>
        <begin position="102"/>
        <end position="231"/>
    </location>
</feature>
<dbReference type="InterPro" id="IPR039859">
    <property type="entry name" value="PFA4/ZDH16/20/ERF2-like"/>
</dbReference>
<feature type="transmembrane region" description="Helical" evidence="7">
    <location>
        <begin position="291"/>
        <end position="308"/>
    </location>
</feature>
<gene>
    <name evidence="9" type="ORF">TTAC_LOCUS6207</name>
</gene>
<evidence type="ECO:0000256" key="4">
    <source>
        <dbReference type="ARBA" id="ARBA00022989"/>
    </source>
</evidence>
<dbReference type="OrthoDB" id="331948at2759"/>
<dbReference type="GO" id="GO:0016020">
    <property type="term" value="C:membrane"/>
    <property type="evidence" value="ECO:0007669"/>
    <property type="project" value="UniProtKB-SubCell"/>
</dbReference>
<feature type="transmembrane region" description="Helical" evidence="7">
    <location>
        <begin position="149"/>
        <end position="172"/>
    </location>
</feature>
<comment type="catalytic activity">
    <reaction evidence="7">
        <text>L-cysteinyl-[protein] + hexadecanoyl-CoA = S-hexadecanoyl-L-cysteinyl-[protein] + CoA</text>
        <dbReference type="Rhea" id="RHEA:36683"/>
        <dbReference type="Rhea" id="RHEA-COMP:10131"/>
        <dbReference type="Rhea" id="RHEA-COMP:11032"/>
        <dbReference type="ChEBI" id="CHEBI:29950"/>
        <dbReference type="ChEBI" id="CHEBI:57287"/>
        <dbReference type="ChEBI" id="CHEBI:57379"/>
        <dbReference type="ChEBI" id="CHEBI:74151"/>
        <dbReference type="EC" id="2.3.1.225"/>
    </reaction>
</comment>
<dbReference type="Pfam" id="PF01529">
    <property type="entry name" value="DHHC"/>
    <property type="match status" value="1"/>
</dbReference>
<organism evidence="11">
    <name type="scientific">Hydatigena taeniaeformis</name>
    <name type="common">Feline tapeworm</name>
    <name type="synonym">Taenia taeniaeformis</name>
    <dbReference type="NCBI Taxonomy" id="6205"/>
    <lineage>
        <taxon>Eukaryota</taxon>
        <taxon>Metazoa</taxon>
        <taxon>Spiralia</taxon>
        <taxon>Lophotrochozoa</taxon>
        <taxon>Platyhelminthes</taxon>
        <taxon>Cestoda</taxon>
        <taxon>Eucestoda</taxon>
        <taxon>Cyclophyllidea</taxon>
        <taxon>Taeniidae</taxon>
        <taxon>Hydatigera</taxon>
    </lineage>
</organism>
<evidence type="ECO:0000256" key="6">
    <source>
        <dbReference type="ARBA" id="ARBA00023315"/>
    </source>
</evidence>
<evidence type="ECO:0000256" key="1">
    <source>
        <dbReference type="ARBA" id="ARBA00004141"/>
    </source>
</evidence>
<keyword evidence="3 7" id="KW-0812">Transmembrane</keyword>
<reference evidence="9 10" key="2">
    <citation type="submission" date="2018-11" db="EMBL/GenBank/DDBJ databases">
        <authorList>
            <consortium name="Pathogen Informatics"/>
        </authorList>
    </citation>
    <scope>NUCLEOTIDE SEQUENCE [LARGE SCALE GENOMIC DNA]</scope>
</reference>
<evidence type="ECO:0000256" key="5">
    <source>
        <dbReference type="ARBA" id="ARBA00023136"/>
    </source>
</evidence>
<feature type="transmembrane region" description="Helical" evidence="7">
    <location>
        <begin position="30"/>
        <end position="52"/>
    </location>
</feature>
<dbReference type="PANTHER" id="PTHR12246">
    <property type="entry name" value="PALMITOYLTRANSFERASE ZDHHC16"/>
    <property type="match status" value="1"/>
</dbReference>